<gene>
    <name evidence="5" type="ORF">IAB94_05655</name>
</gene>
<dbReference type="PROSITE" id="PS01117">
    <property type="entry name" value="HTH_MARR_1"/>
    <property type="match status" value="1"/>
</dbReference>
<evidence type="ECO:0000256" key="2">
    <source>
        <dbReference type="ARBA" id="ARBA00023125"/>
    </source>
</evidence>
<reference evidence="5" key="1">
    <citation type="submission" date="2020-10" db="EMBL/GenBank/DDBJ databases">
        <authorList>
            <person name="Gilroy R."/>
        </authorList>
    </citation>
    <scope>NUCLEOTIDE SEQUENCE</scope>
    <source>
        <strain evidence="5">ChiW16-3235</strain>
    </source>
</reference>
<dbReference type="SUPFAM" id="SSF46785">
    <property type="entry name" value="Winged helix' DNA-binding domain"/>
    <property type="match status" value="1"/>
</dbReference>
<evidence type="ECO:0000313" key="6">
    <source>
        <dbReference type="Proteomes" id="UP000823913"/>
    </source>
</evidence>
<proteinExistence type="predicted"/>
<dbReference type="GO" id="GO:0003677">
    <property type="term" value="F:DNA binding"/>
    <property type="evidence" value="ECO:0007669"/>
    <property type="project" value="UniProtKB-KW"/>
</dbReference>
<dbReference type="GO" id="GO:0003700">
    <property type="term" value="F:DNA-binding transcription factor activity"/>
    <property type="evidence" value="ECO:0007669"/>
    <property type="project" value="InterPro"/>
</dbReference>
<dbReference type="SMART" id="SM00347">
    <property type="entry name" value="HTH_MARR"/>
    <property type="match status" value="1"/>
</dbReference>
<dbReference type="Pfam" id="PF01047">
    <property type="entry name" value="MarR"/>
    <property type="match status" value="1"/>
</dbReference>
<dbReference type="Gene3D" id="1.10.10.10">
    <property type="entry name" value="Winged helix-like DNA-binding domain superfamily/Winged helix DNA-binding domain"/>
    <property type="match status" value="1"/>
</dbReference>
<evidence type="ECO:0000313" key="5">
    <source>
        <dbReference type="EMBL" id="HIR67512.1"/>
    </source>
</evidence>
<accession>A0A9D1E6P0</accession>
<keyword evidence="3" id="KW-0804">Transcription</keyword>
<dbReference type="EMBL" id="DVHK01000114">
    <property type="protein sequence ID" value="HIR67512.1"/>
    <property type="molecule type" value="Genomic_DNA"/>
</dbReference>
<evidence type="ECO:0000256" key="1">
    <source>
        <dbReference type="ARBA" id="ARBA00023015"/>
    </source>
</evidence>
<dbReference type="PRINTS" id="PR00598">
    <property type="entry name" value="HTHMARR"/>
</dbReference>
<dbReference type="PROSITE" id="PS50995">
    <property type="entry name" value="HTH_MARR_2"/>
    <property type="match status" value="1"/>
</dbReference>
<dbReference type="InterPro" id="IPR023187">
    <property type="entry name" value="Tscrpt_reg_MarR-type_CS"/>
</dbReference>
<organism evidence="5 6">
    <name type="scientific">Candidatus Coproplasma avicola</name>
    <dbReference type="NCBI Taxonomy" id="2840744"/>
    <lineage>
        <taxon>Bacteria</taxon>
        <taxon>Bacillati</taxon>
        <taxon>Bacillota</taxon>
        <taxon>Clostridia</taxon>
        <taxon>Eubacteriales</taxon>
        <taxon>Candidatus Coproplasma</taxon>
    </lineage>
</organism>
<dbReference type="PANTHER" id="PTHR42756">
    <property type="entry name" value="TRANSCRIPTIONAL REGULATOR, MARR"/>
    <property type="match status" value="1"/>
</dbReference>
<evidence type="ECO:0000259" key="4">
    <source>
        <dbReference type="PROSITE" id="PS50995"/>
    </source>
</evidence>
<protein>
    <submittedName>
        <fullName evidence="5">MarR family transcriptional regulator</fullName>
    </submittedName>
</protein>
<comment type="caution">
    <text evidence="5">The sequence shown here is derived from an EMBL/GenBank/DDBJ whole genome shotgun (WGS) entry which is preliminary data.</text>
</comment>
<dbReference type="InterPro" id="IPR036388">
    <property type="entry name" value="WH-like_DNA-bd_sf"/>
</dbReference>
<dbReference type="AlphaFoldDB" id="A0A9D1E6P0"/>
<dbReference type="InterPro" id="IPR036390">
    <property type="entry name" value="WH_DNA-bd_sf"/>
</dbReference>
<reference evidence="5" key="2">
    <citation type="journal article" date="2021" name="PeerJ">
        <title>Extensive microbial diversity within the chicken gut microbiome revealed by metagenomics and culture.</title>
        <authorList>
            <person name="Gilroy R."/>
            <person name="Ravi A."/>
            <person name="Getino M."/>
            <person name="Pursley I."/>
            <person name="Horton D.L."/>
            <person name="Alikhan N.F."/>
            <person name="Baker D."/>
            <person name="Gharbi K."/>
            <person name="Hall N."/>
            <person name="Watson M."/>
            <person name="Adriaenssens E.M."/>
            <person name="Foster-Nyarko E."/>
            <person name="Jarju S."/>
            <person name="Secka A."/>
            <person name="Antonio M."/>
            <person name="Oren A."/>
            <person name="Chaudhuri R.R."/>
            <person name="La Ragione R."/>
            <person name="Hildebrand F."/>
            <person name="Pallen M.J."/>
        </authorList>
    </citation>
    <scope>NUCLEOTIDE SEQUENCE</scope>
    <source>
        <strain evidence="5">ChiW16-3235</strain>
    </source>
</reference>
<feature type="domain" description="HTH marR-type" evidence="4">
    <location>
        <begin position="1"/>
        <end position="133"/>
    </location>
</feature>
<dbReference type="InterPro" id="IPR000835">
    <property type="entry name" value="HTH_MarR-typ"/>
</dbReference>
<name>A0A9D1E6P0_9FIRM</name>
<sequence>MTPFLKNLNAISRGTTLFREEKLKEYGLTGGQVKYLFAVCNRGGVSQDELAKSMFVNKSNVARQMSALEEGGFVRREQSAEDKRVYKVYPTRKALDLMPVIRAVNDEWKLVLCRGLTDEDTERLSAVLEKMVANIRGEEGQ</sequence>
<keyword evidence="2" id="KW-0238">DNA-binding</keyword>
<dbReference type="PANTHER" id="PTHR42756:SF1">
    <property type="entry name" value="TRANSCRIPTIONAL REPRESSOR OF EMRAB OPERON"/>
    <property type="match status" value="1"/>
</dbReference>
<keyword evidence="1" id="KW-0805">Transcription regulation</keyword>
<dbReference type="Proteomes" id="UP000823913">
    <property type="component" value="Unassembled WGS sequence"/>
</dbReference>
<evidence type="ECO:0000256" key="3">
    <source>
        <dbReference type="ARBA" id="ARBA00023163"/>
    </source>
</evidence>